<evidence type="ECO:0000313" key="1">
    <source>
        <dbReference type="EMBL" id="MDG3587208.1"/>
    </source>
</evidence>
<dbReference type="RefSeq" id="WP_277901081.1">
    <property type="nucleotide sequence ID" value="NZ_JAPMUA010000006.1"/>
</dbReference>
<gene>
    <name evidence="1" type="ORF">OSR52_15140</name>
</gene>
<organism evidence="1 2">
    <name type="scientific">Galbibacter pacificus</name>
    <dbReference type="NCBI Taxonomy" id="2996052"/>
    <lineage>
        <taxon>Bacteria</taxon>
        <taxon>Pseudomonadati</taxon>
        <taxon>Bacteroidota</taxon>
        <taxon>Flavobacteriia</taxon>
        <taxon>Flavobacteriales</taxon>
        <taxon>Flavobacteriaceae</taxon>
        <taxon>Galbibacter</taxon>
    </lineage>
</organism>
<evidence type="ECO:0000313" key="2">
    <source>
        <dbReference type="Proteomes" id="UP001153642"/>
    </source>
</evidence>
<accession>A0ABT6FVA8</accession>
<keyword evidence="2" id="KW-1185">Reference proteome</keyword>
<protein>
    <submittedName>
        <fullName evidence="1">Uncharacterized protein</fullName>
    </submittedName>
</protein>
<dbReference type="Proteomes" id="UP001153642">
    <property type="component" value="Unassembled WGS sequence"/>
</dbReference>
<proteinExistence type="predicted"/>
<dbReference type="EMBL" id="JAPMUA010000006">
    <property type="protein sequence ID" value="MDG3587208.1"/>
    <property type="molecule type" value="Genomic_DNA"/>
</dbReference>
<sequence>MKAKTSLNDRLKHFETALDNAMNSHEVRTALAKSGYDSKKISEGKKLVENTYAAYRDLDKRKNDLDNASITYKKMYKEVDTTYREHRLKAKVLFNKDENILKELRIDRSIPNKYTDWLSNVEKFYSIILASEDLLQKLSALKLTKANIDMTYSKVMEANRYRKLRIELDGNKQDAPKERNKNLMDLNTWMGHFYTIARIELKEHPQLLESLDKVVKS</sequence>
<reference evidence="1" key="1">
    <citation type="submission" date="2022-11" db="EMBL/GenBank/DDBJ databases">
        <title>High-quality draft genome sequence of Galbibacter sp. strain CMA-7.</title>
        <authorList>
            <person name="Wei L."/>
            <person name="Dong C."/>
            <person name="Shao Z."/>
        </authorList>
    </citation>
    <scope>NUCLEOTIDE SEQUENCE</scope>
    <source>
        <strain evidence="1">CMA-7</strain>
    </source>
</reference>
<comment type="caution">
    <text evidence="1">The sequence shown here is derived from an EMBL/GenBank/DDBJ whole genome shotgun (WGS) entry which is preliminary data.</text>
</comment>
<name>A0ABT6FVA8_9FLAO</name>